<proteinExistence type="inferred from homology"/>
<dbReference type="InterPro" id="IPR004838">
    <property type="entry name" value="NHTrfase_class1_PyrdxlP-BS"/>
</dbReference>
<feature type="domain" description="Aminotransferase class I/classII large" evidence="9">
    <location>
        <begin position="32"/>
        <end position="383"/>
    </location>
</feature>
<dbReference type="FunFam" id="3.40.640.10:FF:000033">
    <property type="entry name" value="Aspartate aminotransferase"/>
    <property type="match status" value="1"/>
</dbReference>
<dbReference type="KEGG" id="suam:BOO69_17310"/>
<dbReference type="SUPFAM" id="SSF53383">
    <property type="entry name" value="PLP-dependent transferases"/>
    <property type="match status" value="1"/>
</dbReference>
<dbReference type="Pfam" id="PF00155">
    <property type="entry name" value="Aminotran_1_2"/>
    <property type="match status" value="1"/>
</dbReference>
<reference evidence="10 11" key="1">
    <citation type="submission" date="2016-11" db="EMBL/GenBank/DDBJ databases">
        <title>Complete genome sequence of Sulfitobacter sp. AM1-D1, a toxic bacteria associated with marine dinoflagellate Alexandrium minutum in East China Sea.</title>
        <authorList>
            <person name="Yang Q."/>
            <person name="Zhang X."/>
            <person name="Tian X."/>
        </authorList>
    </citation>
    <scope>NUCLEOTIDE SEQUENCE [LARGE SCALE GENOMIC DNA]</scope>
    <source>
        <strain evidence="10 11">AM1-D1</strain>
    </source>
</reference>
<dbReference type="OrthoDB" id="9763453at2"/>
<evidence type="ECO:0000256" key="7">
    <source>
        <dbReference type="ARBA" id="ARBA00049185"/>
    </source>
</evidence>
<dbReference type="InterPro" id="IPR050596">
    <property type="entry name" value="AspAT/PAT-like"/>
</dbReference>
<evidence type="ECO:0000259" key="9">
    <source>
        <dbReference type="Pfam" id="PF00155"/>
    </source>
</evidence>
<dbReference type="InterPro" id="IPR015421">
    <property type="entry name" value="PyrdxlP-dep_Trfase_major"/>
</dbReference>
<dbReference type="PROSITE" id="PS00105">
    <property type="entry name" value="AA_TRANSFER_CLASS_1"/>
    <property type="match status" value="1"/>
</dbReference>
<keyword evidence="11" id="KW-1185">Reference proteome</keyword>
<dbReference type="Proteomes" id="UP000181897">
    <property type="component" value="Chromosome"/>
</dbReference>
<keyword evidence="4 8" id="KW-0032">Aminotransferase</keyword>
<dbReference type="CDD" id="cd00609">
    <property type="entry name" value="AAT_like"/>
    <property type="match status" value="1"/>
</dbReference>
<dbReference type="AlphaFoldDB" id="A0A1J0WLC8"/>
<evidence type="ECO:0000256" key="8">
    <source>
        <dbReference type="RuleBase" id="RU000481"/>
    </source>
</evidence>
<sequence length="404" mass="42709">MSFAASRLAAVKASASAWVSQAAQDARARGEDVIDLGIGEPDFDTPDHIKEAAHQAAKAGDTKYPPTGGTLRMRRAVADKLRRENGLEHTPDEVIVSNGAKQVLFNAFMATLEPGDEVLLCAPYFGQYKDIVAILGGVTVALPCPASEGFLLGPEALRAAITPRTRWLLLNQPSNPSGAVYSDADVLALGAVLADHPRVLVLSDEIYEHILFDGRVFRSFAALCPDLKDRTLTVNGVSKAYAMTGWRVGYGAGPKDLIAAMTKVQSQISSGVCSIAQAAAAAALEGPQDDVKRFREAFEARRDLVVRRVADIPGLTLDPPGGAFYAFIGCAALIGATRPDGRTLKDDNDVTAWLLEDAGVAAVPGSAYDLSPFFRISTAAAETVLADAMDRIAAAVSELKGLKT</sequence>
<evidence type="ECO:0000313" key="11">
    <source>
        <dbReference type="Proteomes" id="UP000181897"/>
    </source>
</evidence>
<dbReference type="Gene3D" id="3.40.640.10">
    <property type="entry name" value="Type I PLP-dependent aspartate aminotransferase-like (Major domain)"/>
    <property type="match status" value="1"/>
</dbReference>
<evidence type="ECO:0000313" key="10">
    <source>
        <dbReference type="EMBL" id="APE44968.1"/>
    </source>
</evidence>
<comment type="catalytic activity">
    <reaction evidence="7">
        <text>L-aspartate + 2-oxoglutarate = oxaloacetate + L-glutamate</text>
        <dbReference type="Rhea" id="RHEA:21824"/>
        <dbReference type="ChEBI" id="CHEBI:16452"/>
        <dbReference type="ChEBI" id="CHEBI:16810"/>
        <dbReference type="ChEBI" id="CHEBI:29985"/>
        <dbReference type="ChEBI" id="CHEBI:29991"/>
        <dbReference type="EC" id="2.6.1.1"/>
    </reaction>
</comment>
<dbReference type="RefSeq" id="WP_071973315.1">
    <property type="nucleotide sequence ID" value="NZ_CP018076.1"/>
</dbReference>
<evidence type="ECO:0000256" key="6">
    <source>
        <dbReference type="ARBA" id="ARBA00022898"/>
    </source>
</evidence>
<name>A0A1J0WLC8_9RHOB</name>
<dbReference type="EC" id="2.6.1.-" evidence="8"/>
<dbReference type="PANTHER" id="PTHR46383:SF1">
    <property type="entry name" value="ASPARTATE AMINOTRANSFERASE"/>
    <property type="match status" value="1"/>
</dbReference>
<comment type="similarity">
    <text evidence="2 8">Belongs to the class-I pyridoxal-phosphate-dependent aminotransferase family.</text>
</comment>
<keyword evidence="5 8" id="KW-0808">Transferase</keyword>
<evidence type="ECO:0000256" key="1">
    <source>
        <dbReference type="ARBA" id="ARBA00001933"/>
    </source>
</evidence>
<dbReference type="GO" id="GO:0004069">
    <property type="term" value="F:L-aspartate:2-oxoglutarate aminotransferase activity"/>
    <property type="evidence" value="ECO:0007669"/>
    <property type="project" value="UniProtKB-EC"/>
</dbReference>
<dbReference type="InterPro" id="IPR015422">
    <property type="entry name" value="PyrdxlP-dep_Trfase_small"/>
</dbReference>
<dbReference type="Gene3D" id="3.90.1150.10">
    <property type="entry name" value="Aspartate Aminotransferase, domain 1"/>
    <property type="match status" value="1"/>
</dbReference>
<dbReference type="STRING" id="1917485.BOO69_17310"/>
<evidence type="ECO:0000256" key="2">
    <source>
        <dbReference type="ARBA" id="ARBA00007441"/>
    </source>
</evidence>
<comment type="cofactor">
    <cofactor evidence="1 8">
        <name>pyridoxal 5'-phosphate</name>
        <dbReference type="ChEBI" id="CHEBI:597326"/>
    </cofactor>
</comment>
<gene>
    <name evidence="10" type="ORF">BOO69_17310</name>
</gene>
<evidence type="ECO:0000256" key="4">
    <source>
        <dbReference type="ARBA" id="ARBA00022576"/>
    </source>
</evidence>
<comment type="subunit">
    <text evidence="3">Homodimer.</text>
</comment>
<dbReference type="GO" id="GO:0006520">
    <property type="term" value="P:amino acid metabolic process"/>
    <property type="evidence" value="ECO:0007669"/>
    <property type="project" value="InterPro"/>
</dbReference>
<dbReference type="GO" id="GO:0030170">
    <property type="term" value="F:pyridoxal phosphate binding"/>
    <property type="evidence" value="ECO:0007669"/>
    <property type="project" value="InterPro"/>
</dbReference>
<protein>
    <recommendedName>
        <fullName evidence="8">Aminotransferase</fullName>
        <ecNumber evidence="8">2.6.1.-</ecNumber>
    </recommendedName>
</protein>
<keyword evidence="6" id="KW-0663">Pyridoxal phosphate</keyword>
<accession>A0A1J0WLC8</accession>
<dbReference type="PANTHER" id="PTHR46383">
    <property type="entry name" value="ASPARTATE AMINOTRANSFERASE"/>
    <property type="match status" value="1"/>
</dbReference>
<dbReference type="EMBL" id="CP018076">
    <property type="protein sequence ID" value="APE44968.1"/>
    <property type="molecule type" value="Genomic_DNA"/>
</dbReference>
<evidence type="ECO:0000256" key="3">
    <source>
        <dbReference type="ARBA" id="ARBA00011738"/>
    </source>
</evidence>
<organism evidence="10 11">
    <name type="scientific">Sulfitobacter alexandrii</name>
    <dbReference type="NCBI Taxonomy" id="1917485"/>
    <lineage>
        <taxon>Bacteria</taxon>
        <taxon>Pseudomonadati</taxon>
        <taxon>Pseudomonadota</taxon>
        <taxon>Alphaproteobacteria</taxon>
        <taxon>Rhodobacterales</taxon>
        <taxon>Roseobacteraceae</taxon>
        <taxon>Sulfitobacter</taxon>
    </lineage>
</organism>
<dbReference type="InterPro" id="IPR004839">
    <property type="entry name" value="Aminotransferase_I/II_large"/>
</dbReference>
<dbReference type="InterPro" id="IPR015424">
    <property type="entry name" value="PyrdxlP-dep_Trfase"/>
</dbReference>
<evidence type="ECO:0000256" key="5">
    <source>
        <dbReference type="ARBA" id="ARBA00022679"/>
    </source>
</evidence>